<dbReference type="NCBIfam" id="TIGR01128">
    <property type="entry name" value="holA"/>
    <property type="match status" value="1"/>
</dbReference>
<evidence type="ECO:0000256" key="9">
    <source>
        <dbReference type="ARBA" id="ARBA00022932"/>
    </source>
</evidence>
<dbReference type="Pfam" id="PF22608">
    <property type="entry name" value="DNAX_ATPase_lid"/>
    <property type="match status" value="1"/>
</dbReference>
<dbReference type="SMART" id="SM00382">
    <property type="entry name" value="AAA"/>
    <property type="match status" value="1"/>
</dbReference>
<dbReference type="CDD" id="cd18137">
    <property type="entry name" value="HLD_clamp_pol_III_gamma_tau"/>
    <property type="match status" value="1"/>
</dbReference>
<evidence type="ECO:0000259" key="12">
    <source>
        <dbReference type="SMART" id="SM00382"/>
    </source>
</evidence>
<comment type="subunit">
    <text evidence="11">DNA polymerase III contains a core (composed of alpha, epsilon and theta chains) that associates with a tau subunit. This core dimerizes to form the POLIII' complex. PolIII' associates with the gamma complex (composed of gamma, delta, delta', psi and chi chains) and with the beta chain to form the complete DNA polymerase III complex.</text>
</comment>
<dbReference type="GO" id="GO:0046872">
    <property type="term" value="F:metal ion binding"/>
    <property type="evidence" value="ECO:0007669"/>
    <property type="project" value="UniProtKB-KW"/>
</dbReference>
<keyword evidence="3 11" id="KW-0548">Nucleotidyltransferase</keyword>
<dbReference type="GO" id="GO:0005524">
    <property type="term" value="F:ATP binding"/>
    <property type="evidence" value="ECO:0007669"/>
    <property type="project" value="UniProtKB-KW"/>
</dbReference>
<sequence>MNLVLYRKYRPKSFSEVTGQEHVVQTLKNAVVHGMISHAYLFSGPRGSGKTTMARLLAKAANCEKPKQGEPCNECSSCKEINLGSAMDLIEIDAASNRGIDEIRDLKEGVRFSPTKLKYKVFVIDEAHQLTKEAANALLKTLEEPPSHTVFILATTEIQRMIPTLASRCQRFDFRKLRVPEMVARLQEMVKKEGVEIEKDALELLAHHAGGSLRDAEGLLDKVLTFHLGSGKKEKIQTGVVRELLGIVDVQIVGSFADLLLAKNPAKAIEFLNKNLEDGMDPQEFAKTVVEYLRTLLILKINPSLEEMFAGPLTKEQQEKMKLQSSTIDENLLSRAIKNFMEAESKMKYSSIVQLPLELAIIDSCGIV</sequence>
<dbReference type="SUPFAM" id="SSF52540">
    <property type="entry name" value="P-loop containing nucleoside triphosphate hydrolases"/>
    <property type="match status" value="1"/>
</dbReference>
<dbReference type="PANTHER" id="PTHR11669">
    <property type="entry name" value="REPLICATION FACTOR C / DNA POLYMERASE III GAMMA-TAU SUBUNIT"/>
    <property type="match status" value="1"/>
</dbReference>
<keyword evidence="2 11" id="KW-0808">Transferase</keyword>
<evidence type="ECO:0000256" key="4">
    <source>
        <dbReference type="ARBA" id="ARBA00022705"/>
    </source>
</evidence>
<dbReference type="InterPro" id="IPR045085">
    <property type="entry name" value="HLD_clamp_pol_III_gamma_tau"/>
</dbReference>
<proteinExistence type="inferred from homology"/>
<dbReference type="InterPro" id="IPR001270">
    <property type="entry name" value="ClpA/B"/>
</dbReference>
<evidence type="ECO:0000256" key="11">
    <source>
        <dbReference type="RuleBase" id="RU364063"/>
    </source>
</evidence>
<dbReference type="CDD" id="cd00009">
    <property type="entry name" value="AAA"/>
    <property type="match status" value="1"/>
</dbReference>
<evidence type="ECO:0000313" key="14">
    <source>
        <dbReference type="Proteomes" id="UP000176512"/>
    </source>
</evidence>
<dbReference type="EMBL" id="MHIP01000012">
    <property type="protein sequence ID" value="OGY55130.1"/>
    <property type="molecule type" value="Genomic_DNA"/>
</dbReference>
<dbReference type="NCBIfam" id="TIGR00678">
    <property type="entry name" value="holB"/>
    <property type="match status" value="1"/>
</dbReference>
<dbReference type="SUPFAM" id="SSF48019">
    <property type="entry name" value="post-AAA+ oligomerization domain-like"/>
    <property type="match status" value="1"/>
</dbReference>
<keyword evidence="5" id="KW-0479">Metal-binding</keyword>
<keyword evidence="4 11" id="KW-0235">DNA replication</keyword>
<evidence type="ECO:0000256" key="10">
    <source>
        <dbReference type="ARBA" id="ARBA00049244"/>
    </source>
</evidence>
<dbReference type="Pfam" id="PF12169">
    <property type="entry name" value="DNA_pol3_gamma3"/>
    <property type="match status" value="1"/>
</dbReference>
<dbReference type="GO" id="GO:0006261">
    <property type="term" value="P:DNA-templated DNA replication"/>
    <property type="evidence" value="ECO:0007669"/>
    <property type="project" value="TreeGrafter"/>
</dbReference>
<dbReference type="InterPro" id="IPR022754">
    <property type="entry name" value="DNA_pol_III_gamma-3"/>
</dbReference>
<dbReference type="NCBIfam" id="TIGR02397">
    <property type="entry name" value="dnaX_nterm"/>
    <property type="match status" value="1"/>
</dbReference>
<dbReference type="Proteomes" id="UP000176512">
    <property type="component" value="Unassembled WGS sequence"/>
</dbReference>
<dbReference type="Gene3D" id="3.40.50.300">
    <property type="entry name" value="P-loop containing nucleotide triphosphate hydrolases"/>
    <property type="match status" value="1"/>
</dbReference>
<evidence type="ECO:0000256" key="7">
    <source>
        <dbReference type="ARBA" id="ARBA00022833"/>
    </source>
</evidence>
<keyword evidence="7" id="KW-0862">Zinc</keyword>
<dbReference type="Pfam" id="PF13177">
    <property type="entry name" value="DNA_pol3_delta2"/>
    <property type="match status" value="1"/>
</dbReference>
<comment type="function">
    <text evidence="11">DNA polymerase III is a complex, multichain enzyme responsible for most of the replicative synthesis in bacteria. This DNA polymerase also exhibits 3' to 5' exonuclease activity.</text>
</comment>
<dbReference type="AlphaFoldDB" id="A0A1G1YU68"/>
<evidence type="ECO:0000313" key="13">
    <source>
        <dbReference type="EMBL" id="OGY55130.1"/>
    </source>
</evidence>
<gene>
    <name evidence="11" type="primary">dnaX</name>
    <name evidence="13" type="ORF">A3A24_03490</name>
</gene>
<evidence type="ECO:0000256" key="8">
    <source>
        <dbReference type="ARBA" id="ARBA00022840"/>
    </source>
</evidence>
<comment type="catalytic activity">
    <reaction evidence="10 11">
        <text>DNA(n) + a 2'-deoxyribonucleoside 5'-triphosphate = DNA(n+1) + diphosphate</text>
        <dbReference type="Rhea" id="RHEA:22508"/>
        <dbReference type="Rhea" id="RHEA-COMP:17339"/>
        <dbReference type="Rhea" id="RHEA-COMP:17340"/>
        <dbReference type="ChEBI" id="CHEBI:33019"/>
        <dbReference type="ChEBI" id="CHEBI:61560"/>
        <dbReference type="ChEBI" id="CHEBI:173112"/>
        <dbReference type="EC" id="2.7.7.7"/>
    </reaction>
</comment>
<evidence type="ECO:0000256" key="1">
    <source>
        <dbReference type="ARBA" id="ARBA00006360"/>
    </source>
</evidence>
<evidence type="ECO:0000256" key="5">
    <source>
        <dbReference type="ARBA" id="ARBA00022723"/>
    </source>
</evidence>
<dbReference type="EC" id="2.7.7.7" evidence="11"/>
<dbReference type="InterPro" id="IPR003593">
    <property type="entry name" value="AAA+_ATPase"/>
</dbReference>
<dbReference type="InterPro" id="IPR012763">
    <property type="entry name" value="DNA_pol_III_sug/sutau_N"/>
</dbReference>
<dbReference type="InterPro" id="IPR027417">
    <property type="entry name" value="P-loop_NTPase"/>
</dbReference>
<comment type="caution">
    <text evidence="13">The sequence shown here is derived from an EMBL/GenBank/DDBJ whole genome shotgun (WGS) entry which is preliminary data.</text>
</comment>
<feature type="domain" description="AAA+ ATPase" evidence="12">
    <location>
        <begin position="36"/>
        <end position="178"/>
    </location>
</feature>
<comment type="similarity">
    <text evidence="1 11">Belongs to the DnaX/STICHEL family.</text>
</comment>
<dbReference type="InterPro" id="IPR008921">
    <property type="entry name" value="DNA_pol3_clamp-load_cplx_C"/>
</dbReference>
<dbReference type="InterPro" id="IPR050238">
    <property type="entry name" value="DNA_Rep/Repair_Clamp_Loader"/>
</dbReference>
<accession>A0A1G1YU68</accession>
<dbReference type="NCBIfam" id="NF004046">
    <property type="entry name" value="PRK05563.1"/>
    <property type="match status" value="1"/>
</dbReference>
<protein>
    <recommendedName>
        <fullName evidence="11">DNA polymerase III subunit gamma/tau</fullName>
        <ecNumber evidence="11">2.7.7.7</ecNumber>
    </recommendedName>
</protein>
<dbReference type="Gene3D" id="1.10.8.60">
    <property type="match status" value="1"/>
</dbReference>
<dbReference type="Gene3D" id="1.20.272.10">
    <property type="match status" value="1"/>
</dbReference>
<dbReference type="PANTHER" id="PTHR11669:SF0">
    <property type="entry name" value="PROTEIN STICHEL-LIKE 2"/>
    <property type="match status" value="1"/>
</dbReference>
<dbReference type="GO" id="GO:0003677">
    <property type="term" value="F:DNA binding"/>
    <property type="evidence" value="ECO:0007669"/>
    <property type="project" value="InterPro"/>
</dbReference>
<dbReference type="GO" id="GO:0009360">
    <property type="term" value="C:DNA polymerase III complex"/>
    <property type="evidence" value="ECO:0007669"/>
    <property type="project" value="InterPro"/>
</dbReference>
<dbReference type="PRINTS" id="PR00300">
    <property type="entry name" value="CLPPROTEASEA"/>
</dbReference>
<keyword evidence="8 11" id="KW-0067">ATP-binding</keyword>
<dbReference type="InterPro" id="IPR004622">
    <property type="entry name" value="DNA_pol_HolB"/>
</dbReference>
<keyword evidence="6 11" id="KW-0547">Nucleotide-binding</keyword>
<name>A0A1G1YU68_9BACT</name>
<dbReference type="InterPro" id="IPR005790">
    <property type="entry name" value="DNA_polIII_delta"/>
</dbReference>
<evidence type="ECO:0000256" key="6">
    <source>
        <dbReference type="ARBA" id="ARBA00022741"/>
    </source>
</evidence>
<evidence type="ECO:0000256" key="3">
    <source>
        <dbReference type="ARBA" id="ARBA00022695"/>
    </source>
</evidence>
<dbReference type="FunFam" id="3.40.50.300:FF:000014">
    <property type="entry name" value="DNA polymerase III subunit gamma/tau"/>
    <property type="match status" value="1"/>
</dbReference>
<dbReference type="GO" id="GO:0003887">
    <property type="term" value="F:DNA-directed DNA polymerase activity"/>
    <property type="evidence" value="ECO:0007669"/>
    <property type="project" value="UniProtKB-KW"/>
</dbReference>
<organism evidence="13 14">
    <name type="scientific">Candidatus Buchananbacteria bacterium RIFCSPLOWO2_01_FULL_46_12</name>
    <dbReference type="NCBI Taxonomy" id="1797546"/>
    <lineage>
        <taxon>Bacteria</taxon>
        <taxon>Candidatus Buchananiibacteriota</taxon>
    </lineage>
</organism>
<keyword evidence="9 11" id="KW-0239">DNA-directed DNA polymerase</keyword>
<evidence type="ECO:0000256" key="2">
    <source>
        <dbReference type="ARBA" id="ARBA00022679"/>
    </source>
</evidence>
<reference evidence="13 14" key="1">
    <citation type="journal article" date="2016" name="Nat. Commun.">
        <title>Thousands of microbial genomes shed light on interconnected biogeochemical processes in an aquifer system.</title>
        <authorList>
            <person name="Anantharaman K."/>
            <person name="Brown C.T."/>
            <person name="Hug L.A."/>
            <person name="Sharon I."/>
            <person name="Castelle C.J."/>
            <person name="Probst A.J."/>
            <person name="Thomas B.C."/>
            <person name="Singh A."/>
            <person name="Wilkins M.J."/>
            <person name="Karaoz U."/>
            <person name="Brodie E.L."/>
            <person name="Williams K.H."/>
            <person name="Hubbard S.S."/>
            <person name="Banfield J.F."/>
        </authorList>
    </citation>
    <scope>NUCLEOTIDE SEQUENCE [LARGE SCALE GENOMIC DNA]</scope>
</reference>
<dbReference type="GO" id="GO:0008408">
    <property type="term" value="F:3'-5' exonuclease activity"/>
    <property type="evidence" value="ECO:0007669"/>
    <property type="project" value="InterPro"/>
</dbReference>